<keyword evidence="2 3" id="KW-0378">Hydrolase</keyword>
<protein>
    <submittedName>
        <fullName evidence="6">Proline iminopeptidase-family hydrolase</fullName>
    </submittedName>
</protein>
<accession>A0A9X1X0L0</accession>
<keyword evidence="7" id="KW-1185">Reference proteome</keyword>
<comment type="similarity">
    <text evidence="1 3">Belongs to the peptidase S33 family.</text>
</comment>
<dbReference type="SUPFAM" id="SSF53474">
    <property type="entry name" value="alpha/beta-Hydrolases"/>
    <property type="match status" value="1"/>
</dbReference>
<dbReference type="Gene3D" id="3.40.50.1820">
    <property type="entry name" value="alpha/beta hydrolase"/>
    <property type="match status" value="1"/>
</dbReference>
<feature type="active site" description="Proton donor" evidence="4">
    <location>
        <position position="293"/>
    </location>
</feature>
<evidence type="ECO:0000313" key="6">
    <source>
        <dbReference type="EMBL" id="MCJ8209037.1"/>
    </source>
</evidence>
<reference evidence="6" key="1">
    <citation type="submission" date="2022-04" db="EMBL/GenBank/DDBJ databases">
        <title>Mucilaginibacter sp. RS28 isolated from freshwater.</title>
        <authorList>
            <person name="Ko S.-R."/>
        </authorList>
    </citation>
    <scope>NUCLEOTIDE SEQUENCE</scope>
    <source>
        <strain evidence="6">RS28</strain>
    </source>
</reference>
<dbReference type="PANTHER" id="PTHR43798">
    <property type="entry name" value="MONOACYLGLYCEROL LIPASE"/>
    <property type="match status" value="1"/>
</dbReference>
<dbReference type="GO" id="GO:0008233">
    <property type="term" value="F:peptidase activity"/>
    <property type="evidence" value="ECO:0007669"/>
    <property type="project" value="InterPro"/>
</dbReference>
<name>A0A9X1X0L0_9SPHI</name>
<dbReference type="Proteomes" id="UP001139450">
    <property type="component" value="Unassembled WGS sequence"/>
</dbReference>
<dbReference type="GO" id="GO:0006508">
    <property type="term" value="P:proteolysis"/>
    <property type="evidence" value="ECO:0007669"/>
    <property type="project" value="InterPro"/>
</dbReference>
<dbReference type="NCBIfam" id="TIGR01250">
    <property type="entry name" value="pro_imino_pep_2"/>
    <property type="match status" value="1"/>
</dbReference>
<dbReference type="InterPro" id="IPR002410">
    <property type="entry name" value="Peptidase_S33"/>
</dbReference>
<dbReference type="PRINTS" id="PR00793">
    <property type="entry name" value="PROAMNOPTASE"/>
</dbReference>
<evidence type="ECO:0000256" key="1">
    <source>
        <dbReference type="ARBA" id="ARBA00010088"/>
    </source>
</evidence>
<dbReference type="Pfam" id="PF00561">
    <property type="entry name" value="Abhydrolase_1"/>
    <property type="match status" value="1"/>
</dbReference>
<feature type="domain" description="AB hydrolase-1" evidence="5">
    <location>
        <begin position="55"/>
        <end position="295"/>
    </location>
</feature>
<dbReference type="InterPro" id="IPR029058">
    <property type="entry name" value="AB_hydrolase_fold"/>
</dbReference>
<evidence type="ECO:0000256" key="3">
    <source>
        <dbReference type="PIRNR" id="PIRNR005539"/>
    </source>
</evidence>
<evidence type="ECO:0000256" key="2">
    <source>
        <dbReference type="ARBA" id="ARBA00022801"/>
    </source>
</evidence>
<evidence type="ECO:0000259" key="5">
    <source>
        <dbReference type="Pfam" id="PF00561"/>
    </source>
</evidence>
<dbReference type="RefSeq" id="WP_245128871.1">
    <property type="nucleotide sequence ID" value="NZ_JALJEJ010000002.1"/>
</dbReference>
<dbReference type="InterPro" id="IPR005945">
    <property type="entry name" value="Pro_imino_pep"/>
</dbReference>
<evidence type="ECO:0000313" key="7">
    <source>
        <dbReference type="Proteomes" id="UP001139450"/>
    </source>
</evidence>
<dbReference type="EMBL" id="JALJEJ010000002">
    <property type="protein sequence ID" value="MCJ8209037.1"/>
    <property type="molecule type" value="Genomic_DNA"/>
</dbReference>
<dbReference type="InterPro" id="IPR050266">
    <property type="entry name" value="AB_hydrolase_sf"/>
</dbReference>
<feature type="active site" description="Nucleophile" evidence="4">
    <location>
        <position position="129"/>
    </location>
</feature>
<dbReference type="PANTHER" id="PTHR43798:SF33">
    <property type="entry name" value="HYDROLASE, PUTATIVE (AFU_ORTHOLOGUE AFUA_2G14860)-RELATED"/>
    <property type="match status" value="1"/>
</dbReference>
<sequence>MKRYLHLLSLLIITIGLTNCKQPSGLTSQEGQLKVAGGKIWYKVISKPQTANQAPLVLLHGGPGFPSYYLSPLFTLASDRPVIFYDQLGCGRSDHTTDTSTMSINAQIKQTEALLNHLGVKNFYLYGHSYGTMLAVEYYFKHPEQVKAMILGSPCMSTKRWVTDADTLMAALREPERTILQNLKKGVPQDSLKEAKALDLYFANFYNHRPHVPRVDSALAQFGNALYTHMWGKNEFTADGTLVNYNRIPDLHRIAVPTLLIAGEFDAARPATVRYYTSLIPNAKFVLVKGAGHSTMNDVPGVDEKAIREFIKHLEKK</sequence>
<dbReference type="AlphaFoldDB" id="A0A9X1X0L0"/>
<organism evidence="6 7">
    <name type="scientific">Mucilaginibacter straminoryzae</name>
    <dbReference type="NCBI Taxonomy" id="2932774"/>
    <lineage>
        <taxon>Bacteria</taxon>
        <taxon>Pseudomonadati</taxon>
        <taxon>Bacteroidota</taxon>
        <taxon>Sphingobacteriia</taxon>
        <taxon>Sphingobacteriales</taxon>
        <taxon>Sphingobacteriaceae</taxon>
        <taxon>Mucilaginibacter</taxon>
    </lineage>
</organism>
<dbReference type="GO" id="GO:0016020">
    <property type="term" value="C:membrane"/>
    <property type="evidence" value="ECO:0007669"/>
    <property type="project" value="TreeGrafter"/>
</dbReference>
<dbReference type="InterPro" id="IPR000073">
    <property type="entry name" value="AB_hydrolase_1"/>
</dbReference>
<evidence type="ECO:0000256" key="4">
    <source>
        <dbReference type="PIRSR" id="PIRSR005539-1"/>
    </source>
</evidence>
<dbReference type="PIRSF" id="PIRSF005539">
    <property type="entry name" value="Pept_S33_TRI_F1"/>
    <property type="match status" value="1"/>
</dbReference>
<gene>
    <name evidence="6" type="ORF">MUY27_04905</name>
</gene>
<proteinExistence type="inferred from homology"/>
<comment type="caution">
    <text evidence="6">The sequence shown here is derived from an EMBL/GenBank/DDBJ whole genome shotgun (WGS) entry which is preliminary data.</text>
</comment>
<feature type="active site" evidence="4">
    <location>
        <position position="266"/>
    </location>
</feature>